<name>A0A1F8CRF4_9BACT</name>
<accession>A0A1F8CRF4</accession>
<dbReference type="STRING" id="1802538.A2382_03425"/>
<gene>
    <name evidence="2" type="ORF">A2382_03425</name>
</gene>
<sequence>MKRVKKTKLTFLWILLSLIGIFVAVYLVKNGKEIIGSFAGGGIRPPVDFGGAGCSYYSVGAKECTCGRGKVNVCRQNGSGRNATFSWRCETDSARRCP</sequence>
<reference evidence="2 3" key="1">
    <citation type="journal article" date="2016" name="Nat. Commun.">
        <title>Thousands of microbial genomes shed light on interconnected biogeochemical processes in an aquifer system.</title>
        <authorList>
            <person name="Anantharaman K."/>
            <person name="Brown C.T."/>
            <person name="Hug L.A."/>
            <person name="Sharon I."/>
            <person name="Castelle C.J."/>
            <person name="Probst A.J."/>
            <person name="Thomas B.C."/>
            <person name="Singh A."/>
            <person name="Wilkins M.J."/>
            <person name="Karaoz U."/>
            <person name="Brodie E.L."/>
            <person name="Williams K.H."/>
            <person name="Hubbard S.S."/>
            <person name="Banfield J.F."/>
        </authorList>
    </citation>
    <scope>NUCLEOTIDE SEQUENCE [LARGE SCALE GENOMIC DNA]</scope>
</reference>
<comment type="caution">
    <text evidence="2">The sequence shown here is derived from an EMBL/GenBank/DDBJ whole genome shotgun (WGS) entry which is preliminary data.</text>
</comment>
<dbReference type="EMBL" id="MGHY01000025">
    <property type="protein sequence ID" value="OGM78917.1"/>
    <property type="molecule type" value="Genomic_DNA"/>
</dbReference>
<keyword evidence="1" id="KW-0812">Transmembrane</keyword>
<organism evidence="2 3">
    <name type="scientific">Candidatus Woesebacteria bacterium RIFOXYB1_FULL_38_16</name>
    <dbReference type="NCBI Taxonomy" id="1802538"/>
    <lineage>
        <taxon>Bacteria</taxon>
        <taxon>Candidatus Woeseibacteriota</taxon>
    </lineage>
</organism>
<evidence type="ECO:0008006" key="4">
    <source>
        <dbReference type="Google" id="ProtNLM"/>
    </source>
</evidence>
<proteinExistence type="predicted"/>
<feature type="transmembrane region" description="Helical" evidence="1">
    <location>
        <begin position="9"/>
        <end position="28"/>
    </location>
</feature>
<evidence type="ECO:0000313" key="2">
    <source>
        <dbReference type="EMBL" id="OGM78917.1"/>
    </source>
</evidence>
<keyword evidence="1" id="KW-0472">Membrane</keyword>
<protein>
    <recommendedName>
        <fullName evidence="4">Transmembrane protein</fullName>
    </recommendedName>
</protein>
<evidence type="ECO:0000313" key="3">
    <source>
        <dbReference type="Proteomes" id="UP000178999"/>
    </source>
</evidence>
<dbReference type="Proteomes" id="UP000178999">
    <property type="component" value="Unassembled WGS sequence"/>
</dbReference>
<dbReference type="AlphaFoldDB" id="A0A1F8CRF4"/>
<evidence type="ECO:0000256" key="1">
    <source>
        <dbReference type="SAM" id="Phobius"/>
    </source>
</evidence>
<keyword evidence="1" id="KW-1133">Transmembrane helix</keyword>